<dbReference type="HOGENOM" id="CLU_972643_0_0_6"/>
<accession>A0A0E2ZJP5</accession>
<dbReference type="GO" id="GO:0016779">
    <property type="term" value="F:nucleotidyltransferase activity"/>
    <property type="evidence" value="ECO:0007669"/>
    <property type="project" value="InterPro"/>
</dbReference>
<dbReference type="CDD" id="cd05403">
    <property type="entry name" value="NT_KNTase_like"/>
    <property type="match status" value="1"/>
</dbReference>
<name>A0A0E2ZJP5_9GAMM</name>
<gene>
    <name evidence="2" type="ORF">IB75_14295</name>
</gene>
<dbReference type="OrthoDB" id="7058480at2"/>
<proteinExistence type="predicted"/>
<protein>
    <submittedName>
        <fullName evidence="2">DNA polymerase III subunit beta</fullName>
    </submittedName>
</protein>
<organism evidence="2 3">
    <name type="scientific">Nitrosococcus oceani C-27</name>
    <dbReference type="NCBI Taxonomy" id="314279"/>
    <lineage>
        <taxon>Bacteria</taxon>
        <taxon>Pseudomonadati</taxon>
        <taxon>Pseudomonadota</taxon>
        <taxon>Gammaproteobacteria</taxon>
        <taxon>Chromatiales</taxon>
        <taxon>Chromatiaceae</taxon>
        <taxon>Nitrosococcus</taxon>
    </lineage>
</organism>
<feature type="domain" description="Polymerase nucleotidyl transferase" evidence="1">
    <location>
        <begin position="28"/>
        <end position="66"/>
    </location>
</feature>
<dbReference type="SUPFAM" id="SSF81301">
    <property type="entry name" value="Nucleotidyltransferase"/>
    <property type="match status" value="1"/>
</dbReference>
<dbReference type="AlphaFoldDB" id="A0A0E2ZJP5"/>
<dbReference type="InterPro" id="IPR002934">
    <property type="entry name" value="Polymerase_NTP_transf_dom"/>
</dbReference>
<evidence type="ECO:0000313" key="3">
    <source>
        <dbReference type="Proteomes" id="UP000028839"/>
    </source>
</evidence>
<comment type="caution">
    <text evidence="2">The sequence shown here is derived from an EMBL/GenBank/DDBJ whole genome shotgun (WGS) entry which is preliminary data.</text>
</comment>
<evidence type="ECO:0000313" key="2">
    <source>
        <dbReference type="EMBL" id="KFI18467.1"/>
    </source>
</evidence>
<evidence type="ECO:0000259" key="1">
    <source>
        <dbReference type="Pfam" id="PF01909"/>
    </source>
</evidence>
<dbReference type="Gene3D" id="3.30.460.10">
    <property type="entry name" value="Beta Polymerase, domain 2"/>
    <property type="match status" value="1"/>
</dbReference>
<reference evidence="2 3" key="1">
    <citation type="submission" date="2014-07" db="EMBL/GenBank/DDBJ databases">
        <title>Comparative analysis of Nitrosococcus oceani genome inventories of strains from Pacific and Atlantic gyres.</title>
        <authorList>
            <person name="Lim C.K."/>
            <person name="Wang L."/>
            <person name="Sayavedra-Soto L.A."/>
            <person name="Klotz M.G."/>
        </authorList>
    </citation>
    <scope>NUCLEOTIDE SEQUENCE [LARGE SCALE GENOMIC DNA]</scope>
    <source>
        <strain evidence="2 3">C-27</strain>
    </source>
</reference>
<dbReference type="Proteomes" id="UP000028839">
    <property type="component" value="Unassembled WGS sequence"/>
</dbReference>
<dbReference type="InterPro" id="IPR043519">
    <property type="entry name" value="NT_sf"/>
</dbReference>
<dbReference type="Pfam" id="PF01909">
    <property type="entry name" value="NTP_transf_2"/>
    <property type="match status" value="1"/>
</dbReference>
<sequence>MKTDNQAVKSLVNNVALVAQDIFKNRCIAVYLMGSLARGGFSEVASDIDIGIILASPLQEDDKSNIDKSRSMASNNNPEIKNKVSIFWGSVDSINGIIDAGRYPPFDRLDLIDHALLLTGTDIRSELIKPTQKELEISGAEFALNSLGHKERIEEFFDCARITQKGTVYVTKTILFPARFIYLERTGEIAGNEISCQYYIDNFSGHDAELVGYGYQWRLHSLPEDSSLVTEQLNKGLIELYHNFLEIYIERMRLYGEGSLTTQLIQWRKDIRPSLRTPQNALHPRR</sequence>
<dbReference type="EMBL" id="JPGN01000080">
    <property type="protein sequence ID" value="KFI18467.1"/>
    <property type="molecule type" value="Genomic_DNA"/>
</dbReference>